<gene>
    <name evidence="2" type="ORF">BCR34DRAFT_477985</name>
</gene>
<reference evidence="2 3" key="1">
    <citation type="submission" date="2016-07" db="EMBL/GenBank/DDBJ databases">
        <title>Pervasive Adenine N6-methylation of Active Genes in Fungi.</title>
        <authorList>
            <consortium name="DOE Joint Genome Institute"/>
            <person name="Mondo S.J."/>
            <person name="Dannebaum R.O."/>
            <person name="Kuo R.C."/>
            <person name="Labutti K."/>
            <person name="Haridas S."/>
            <person name="Kuo A."/>
            <person name="Salamov A."/>
            <person name="Ahrendt S.R."/>
            <person name="Lipzen A."/>
            <person name="Sullivan W."/>
            <person name="Andreopoulos W.B."/>
            <person name="Clum A."/>
            <person name="Lindquist E."/>
            <person name="Daum C."/>
            <person name="Ramamoorthy G.K."/>
            <person name="Gryganskyi A."/>
            <person name="Culley D."/>
            <person name="Magnuson J.K."/>
            <person name="James T.Y."/>
            <person name="O'Malley M.A."/>
            <person name="Stajich J.E."/>
            <person name="Spatafora J.W."/>
            <person name="Visel A."/>
            <person name="Grigoriev I.V."/>
        </authorList>
    </citation>
    <scope>NUCLEOTIDE SEQUENCE [LARGE SCALE GENOMIC DNA]</scope>
    <source>
        <strain evidence="2 3">CBS 115471</strain>
    </source>
</reference>
<evidence type="ECO:0000256" key="1">
    <source>
        <dbReference type="SAM" id="MobiDB-lite"/>
    </source>
</evidence>
<protein>
    <recommendedName>
        <fullName evidence="4">S-adenosyl-L-methionine-dependent methyltransferase</fullName>
    </recommendedName>
</protein>
<dbReference type="Proteomes" id="UP000193144">
    <property type="component" value="Unassembled WGS sequence"/>
</dbReference>
<comment type="caution">
    <text evidence="2">The sequence shown here is derived from an EMBL/GenBank/DDBJ whole genome shotgun (WGS) entry which is preliminary data.</text>
</comment>
<feature type="region of interest" description="Disordered" evidence="1">
    <location>
        <begin position="1"/>
        <end position="33"/>
    </location>
</feature>
<proteinExistence type="predicted"/>
<evidence type="ECO:0008006" key="4">
    <source>
        <dbReference type="Google" id="ProtNLM"/>
    </source>
</evidence>
<evidence type="ECO:0000313" key="3">
    <source>
        <dbReference type="Proteomes" id="UP000193144"/>
    </source>
</evidence>
<accession>A0A1Y2A096</accession>
<dbReference type="AlphaFoldDB" id="A0A1Y2A096"/>
<keyword evidence="3" id="KW-1185">Reference proteome</keyword>
<sequence length="201" mass="21642">MPANSDAAGAHREVRSDSSAPTTKATTTPSPQLPSAVLGPLPVVYAGCCLALSAPLVSHLVSLLPAPPRLSLSIGSGYGLLEAHLLSSHPTPNLIGVEVQPSSNRFLPRPNHREVYGTRGLDHLADEAHTWLLVYPRRVGLLDEYLKRYGHGALRTVIWIGPNADWTDYMPSFASPWEVQVQDANEVGGRACEIIAVARRS</sequence>
<organism evidence="2 3">
    <name type="scientific">Clohesyomyces aquaticus</name>
    <dbReference type="NCBI Taxonomy" id="1231657"/>
    <lineage>
        <taxon>Eukaryota</taxon>
        <taxon>Fungi</taxon>
        <taxon>Dikarya</taxon>
        <taxon>Ascomycota</taxon>
        <taxon>Pezizomycotina</taxon>
        <taxon>Dothideomycetes</taxon>
        <taxon>Pleosporomycetidae</taxon>
        <taxon>Pleosporales</taxon>
        <taxon>Lindgomycetaceae</taxon>
        <taxon>Clohesyomyces</taxon>
    </lineage>
</organism>
<feature type="compositionally biased region" description="Low complexity" evidence="1">
    <location>
        <begin position="18"/>
        <end position="30"/>
    </location>
</feature>
<evidence type="ECO:0000313" key="2">
    <source>
        <dbReference type="EMBL" id="ORY15445.1"/>
    </source>
</evidence>
<name>A0A1Y2A096_9PLEO</name>
<dbReference type="OrthoDB" id="2151982at2759"/>
<dbReference type="EMBL" id="MCFA01000025">
    <property type="protein sequence ID" value="ORY15445.1"/>
    <property type="molecule type" value="Genomic_DNA"/>
</dbReference>